<evidence type="ECO:0000256" key="1">
    <source>
        <dbReference type="SAM" id="MobiDB-lite"/>
    </source>
</evidence>
<evidence type="ECO:0000313" key="5">
    <source>
        <dbReference type="Proteomes" id="UP000184267"/>
    </source>
</evidence>
<sequence>NIFHDPTDMAALTPAECAPYGPTRAESTLTSASLTERERAVARLYPTGIIIRPATAAASTASTAAAASDAGASASTATVPAPGGGATAEADSDDDMPPLVSPTSSELEIGDF</sequence>
<dbReference type="EMBL" id="MNAD01001440">
    <property type="protein sequence ID" value="OJT05531.1"/>
    <property type="molecule type" value="Genomic_DNA"/>
</dbReference>
<dbReference type="EMBL" id="MNAD01001441">
    <property type="protein sequence ID" value="OJT05530.1"/>
    <property type="molecule type" value="Genomic_DNA"/>
</dbReference>
<dbReference type="EMBL" id="MNAD01001439">
    <property type="protein sequence ID" value="OJT05535.1"/>
    <property type="molecule type" value="Genomic_DNA"/>
</dbReference>
<reference evidence="4 5" key="1">
    <citation type="submission" date="2016-10" db="EMBL/GenBank/DDBJ databases">
        <title>Genome sequence of the basidiomycete white-rot fungus Trametes pubescens.</title>
        <authorList>
            <person name="Makela M.R."/>
            <person name="Granchi Z."/>
            <person name="Peng M."/>
            <person name="De Vries R.P."/>
            <person name="Grigoriev I."/>
            <person name="Riley R."/>
            <person name="Hilden K."/>
        </authorList>
    </citation>
    <scope>NUCLEOTIDE SEQUENCE [LARGE SCALE GENOMIC DNA]</scope>
    <source>
        <strain evidence="4 5">FBCC735</strain>
    </source>
</reference>
<organism evidence="4 5">
    <name type="scientific">Trametes pubescens</name>
    <name type="common">White-rot fungus</name>
    <dbReference type="NCBI Taxonomy" id="154538"/>
    <lineage>
        <taxon>Eukaryota</taxon>
        <taxon>Fungi</taxon>
        <taxon>Dikarya</taxon>
        <taxon>Basidiomycota</taxon>
        <taxon>Agaricomycotina</taxon>
        <taxon>Agaricomycetes</taxon>
        <taxon>Polyporales</taxon>
        <taxon>Polyporaceae</taxon>
        <taxon>Trametes</taxon>
    </lineage>
</organism>
<evidence type="ECO:0000313" key="3">
    <source>
        <dbReference type="EMBL" id="OJT05531.1"/>
    </source>
</evidence>
<evidence type="ECO:0000313" key="4">
    <source>
        <dbReference type="EMBL" id="OJT05535.1"/>
    </source>
</evidence>
<dbReference type="AlphaFoldDB" id="A0A1M2VD92"/>
<feature type="compositionally biased region" description="Low complexity" evidence="1">
    <location>
        <begin position="60"/>
        <end position="81"/>
    </location>
</feature>
<keyword evidence="5" id="KW-1185">Reference proteome</keyword>
<protein>
    <submittedName>
        <fullName evidence="4">Uncharacterized protein</fullName>
    </submittedName>
</protein>
<comment type="caution">
    <text evidence="4">The sequence shown here is derived from an EMBL/GenBank/DDBJ whole genome shotgun (WGS) entry which is preliminary data.</text>
</comment>
<feature type="non-terminal residue" evidence="4">
    <location>
        <position position="1"/>
    </location>
</feature>
<gene>
    <name evidence="4" type="ORF">TRAPUB_3646</name>
    <name evidence="3" type="ORF">TRAPUB_3647</name>
    <name evidence="2" type="ORF">TRAPUB_3651</name>
</gene>
<evidence type="ECO:0000313" key="2">
    <source>
        <dbReference type="EMBL" id="OJT05530.1"/>
    </source>
</evidence>
<dbReference type="Proteomes" id="UP000184267">
    <property type="component" value="Unassembled WGS sequence"/>
</dbReference>
<proteinExistence type="predicted"/>
<feature type="region of interest" description="Disordered" evidence="1">
    <location>
        <begin position="60"/>
        <end position="112"/>
    </location>
</feature>
<feature type="region of interest" description="Disordered" evidence="1">
    <location>
        <begin position="1"/>
        <end position="32"/>
    </location>
</feature>
<accession>A0A1M2VD92</accession>
<name>A0A1M2VD92_TRAPU</name>